<feature type="domain" description="Chitin-binding type-1" evidence="5">
    <location>
        <begin position="25"/>
        <end position="64"/>
    </location>
</feature>
<evidence type="ECO:0000313" key="6">
    <source>
        <dbReference type="EMBL" id="KAK9694076.1"/>
    </source>
</evidence>
<dbReference type="CDD" id="cd00035">
    <property type="entry name" value="ChtBD1"/>
    <property type="match status" value="1"/>
</dbReference>
<evidence type="ECO:0000313" key="7">
    <source>
        <dbReference type="Proteomes" id="UP001479436"/>
    </source>
</evidence>
<name>A0ABR2VQL5_9FUNG</name>
<gene>
    <name evidence="6" type="ORF">K7432_013584</name>
</gene>
<keyword evidence="1 2" id="KW-0147">Chitin-binding</keyword>
<protein>
    <recommendedName>
        <fullName evidence="5">Chitin-binding type-1 domain-containing protein</fullName>
    </recommendedName>
</protein>
<feature type="signal peptide" evidence="4">
    <location>
        <begin position="1"/>
        <end position="20"/>
    </location>
</feature>
<dbReference type="PROSITE" id="PS00026">
    <property type="entry name" value="CHIT_BIND_I_1"/>
    <property type="match status" value="1"/>
</dbReference>
<feature type="disulfide bond" evidence="2">
    <location>
        <begin position="34"/>
        <end position="46"/>
    </location>
</feature>
<feature type="compositionally biased region" description="Low complexity" evidence="3">
    <location>
        <begin position="89"/>
        <end position="100"/>
    </location>
</feature>
<evidence type="ECO:0000256" key="3">
    <source>
        <dbReference type="SAM" id="MobiDB-lite"/>
    </source>
</evidence>
<organism evidence="6 7">
    <name type="scientific">Basidiobolus ranarum</name>
    <dbReference type="NCBI Taxonomy" id="34480"/>
    <lineage>
        <taxon>Eukaryota</taxon>
        <taxon>Fungi</taxon>
        <taxon>Fungi incertae sedis</taxon>
        <taxon>Zoopagomycota</taxon>
        <taxon>Entomophthoromycotina</taxon>
        <taxon>Basidiobolomycetes</taxon>
        <taxon>Basidiobolales</taxon>
        <taxon>Basidiobolaceae</taxon>
        <taxon>Basidiobolus</taxon>
    </lineage>
</organism>
<evidence type="ECO:0000256" key="1">
    <source>
        <dbReference type="ARBA" id="ARBA00022669"/>
    </source>
</evidence>
<keyword evidence="7" id="KW-1185">Reference proteome</keyword>
<feature type="region of interest" description="Disordered" evidence="3">
    <location>
        <begin position="63"/>
        <end position="146"/>
    </location>
</feature>
<comment type="caution">
    <text evidence="2">Lacks conserved residue(s) required for the propagation of feature annotation.</text>
</comment>
<dbReference type="Proteomes" id="UP001479436">
    <property type="component" value="Unassembled WGS sequence"/>
</dbReference>
<reference evidence="6 7" key="1">
    <citation type="submission" date="2023-04" db="EMBL/GenBank/DDBJ databases">
        <title>Genome of Basidiobolus ranarum AG-B5.</title>
        <authorList>
            <person name="Stajich J.E."/>
            <person name="Carter-House D."/>
            <person name="Gryganskyi A."/>
        </authorList>
    </citation>
    <scope>NUCLEOTIDE SEQUENCE [LARGE SCALE GENOMIC DNA]</scope>
    <source>
        <strain evidence="6 7">AG-B5</strain>
    </source>
</reference>
<evidence type="ECO:0000256" key="4">
    <source>
        <dbReference type="SAM" id="SignalP"/>
    </source>
</evidence>
<dbReference type="PROSITE" id="PS50941">
    <property type="entry name" value="CHIT_BIND_I_2"/>
    <property type="match status" value="1"/>
</dbReference>
<sequence>MKFALVTVALIACMTPAYQAAVSLDGRCGNGVDCPTGSCCSSWGFCGTGSAYCSASGGDGNANGNGNGNGNGGGSSDGTNNPSHDGQTPQNQPNPENSQPSPAPAQPGNDGNNAGSAPEQPVATTPVVSNPAATSTPDNNNKPNGGESLFNPLTVLSGVAIVLTGYWNH</sequence>
<feature type="chain" id="PRO_5047404090" description="Chitin-binding type-1 domain-containing protein" evidence="4">
    <location>
        <begin position="21"/>
        <end position="169"/>
    </location>
</feature>
<dbReference type="SUPFAM" id="SSF57016">
    <property type="entry name" value="Plant lectins/antimicrobial peptides"/>
    <property type="match status" value="1"/>
</dbReference>
<feature type="compositionally biased region" description="Gly residues" evidence="3">
    <location>
        <begin position="63"/>
        <end position="76"/>
    </location>
</feature>
<dbReference type="Gene3D" id="3.30.60.10">
    <property type="entry name" value="Endochitinase-like"/>
    <property type="match status" value="1"/>
</dbReference>
<evidence type="ECO:0000259" key="5">
    <source>
        <dbReference type="PROSITE" id="PS50941"/>
    </source>
</evidence>
<proteinExistence type="predicted"/>
<dbReference type="InterPro" id="IPR001002">
    <property type="entry name" value="Chitin-bd_1"/>
</dbReference>
<feature type="compositionally biased region" description="Polar residues" evidence="3">
    <location>
        <begin position="122"/>
        <end position="143"/>
    </location>
</feature>
<evidence type="ECO:0000256" key="2">
    <source>
        <dbReference type="PROSITE-ProRule" id="PRU00261"/>
    </source>
</evidence>
<dbReference type="Pfam" id="PF00187">
    <property type="entry name" value="Chitin_bind_1"/>
    <property type="match status" value="1"/>
</dbReference>
<feature type="disulfide bond" evidence="2">
    <location>
        <begin position="39"/>
        <end position="53"/>
    </location>
</feature>
<dbReference type="SMART" id="SM00270">
    <property type="entry name" value="ChtBD1"/>
    <property type="match status" value="1"/>
</dbReference>
<dbReference type="EMBL" id="JASJQH010008243">
    <property type="protein sequence ID" value="KAK9694076.1"/>
    <property type="molecule type" value="Genomic_DNA"/>
</dbReference>
<dbReference type="InterPro" id="IPR036861">
    <property type="entry name" value="Endochitinase-like_sf"/>
</dbReference>
<keyword evidence="2" id="KW-1015">Disulfide bond</keyword>
<dbReference type="InterPro" id="IPR018371">
    <property type="entry name" value="Chitin-binding_1_CS"/>
</dbReference>
<keyword evidence="4" id="KW-0732">Signal</keyword>
<comment type="caution">
    <text evidence="6">The sequence shown here is derived from an EMBL/GenBank/DDBJ whole genome shotgun (WGS) entry which is preliminary data.</text>
</comment>
<accession>A0ABR2VQL5</accession>